<name>A0A7R9QEY1_9ACAR</name>
<gene>
    <name evidence="3" type="ORF">ONB1V03_LOCUS3243</name>
</gene>
<reference evidence="3" key="1">
    <citation type="submission" date="2020-11" db="EMBL/GenBank/DDBJ databases">
        <authorList>
            <person name="Tran Van P."/>
        </authorList>
    </citation>
    <scope>NUCLEOTIDE SEQUENCE</scope>
</reference>
<evidence type="ECO:0000313" key="4">
    <source>
        <dbReference type="Proteomes" id="UP000728032"/>
    </source>
</evidence>
<keyword evidence="2" id="KW-0812">Transmembrane</keyword>
<dbReference type="AlphaFoldDB" id="A0A7R9QEY1"/>
<feature type="transmembrane region" description="Helical" evidence="2">
    <location>
        <begin position="204"/>
        <end position="226"/>
    </location>
</feature>
<dbReference type="OrthoDB" id="6516295at2759"/>
<proteinExistence type="predicted"/>
<feature type="compositionally biased region" description="Polar residues" evidence="1">
    <location>
        <begin position="302"/>
        <end position="321"/>
    </location>
</feature>
<keyword evidence="4" id="KW-1185">Reference proteome</keyword>
<keyword evidence="2" id="KW-0472">Membrane</keyword>
<sequence>MRDMAVYFLHNKSRARGYYNLDVRNRNGSQKRVKPKHLPWGMKQVGLLGGNLWPNGWEAYQEHRPVAYLPARYELIFIINGRNFSNTVLAWNTLDTKNWNSSWKYKDIGDHVVYTGMFEMNGIVYAIGETKNSIERVGKIYRYHIRGHNDRKLTETNQMVSDFFGCPERHQKSYTLVNTIRTNREIKTGSVVNNKMTTKDDDSILISIFIGIVITACLTTIILSFLTITGRKKSKLEAMRAEPTLPKLPVIGLDYSPRQTSNVSRFDTMSSITAIYSQISRPPNKPRKPTINGPKPTGAHHANSNALNGHTSAHNGHTSASAARAYSGRHSYHGNSITAGN</sequence>
<organism evidence="3">
    <name type="scientific">Oppiella nova</name>
    <dbReference type="NCBI Taxonomy" id="334625"/>
    <lineage>
        <taxon>Eukaryota</taxon>
        <taxon>Metazoa</taxon>
        <taxon>Ecdysozoa</taxon>
        <taxon>Arthropoda</taxon>
        <taxon>Chelicerata</taxon>
        <taxon>Arachnida</taxon>
        <taxon>Acari</taxon>
        <taxon>Acariformes</taxon>
        <taxon>Sarcoptiformes</taxon>
        <taxon>Oribatida</taxon>
        <taxon>Brachypylina</taxon>
        <taxon>Oppioidea</taxon>
        <taxon>Oppiidae</taxon>
        <taxon>Oppiella</taxon>
    </lineage>
</organism>
<feature type="non-terminal residue" evidence="3">
    <location>
        <position position="1"/>
    </location>
</feature>
<evidence type="ECO:0000256" key="2">
    <source>
        <dbReference type="SAM" id="Phobius"/>
    </source>
</evidence>
<dbReference type="EMBL" id="OC915729">
    <property type="protein sequence ID" value="CAD7641723.1"/>
    <property type="molecule type" value="Genomic_DNA"/>
</dbReference>
<feature type="region of interest" description="Disordered" evidence="1">
    <location>
        <begin position="279"/>
        <end position="341"/>
    </location>
</feature>
<dbReference type="EMBL" id="CAJPVJ010000904">
    <property type="protein sequence ID" value="CAG2163672.1"/>
    <property type="molecule type" value="Genomic_DNA"/>
</dbReference>
<protein>
    <submittedName>
        <fullName evidence="3">Uncharacterized protein</fullName>
    </submittedName>
</protein>
<evidence type="ECO:0000313" key="3">
    <source>
        <dbReference type="EMBL" id="CAD7641723.1"/>
    </source>
</evidence>
<evidence type="ECO:0000256" key="1">
    <source>
        <dbReference type="SAM" id="MobiDB-lite"/>
    </source>
</evidence>
<keyword evidence="2" id="KW-1133">Transmembrane helix</keyword>
<dbReference type="Proteomes" id="UP000728032">
    <property type="component" value="Unassembled WGS sequence"/>
</dbReference>
<accession>A0A7R9QEY1</accession>